<dbReference type="PANTHER" id="PTHR43296">
    <property type="entry name" value="PEROXISOMAL 2,4-DIENOYL-COA REDUCTASE"/>
    <property type="match status" value="1"/>
</dbReference>
<evidence type="ECO:0000256" key="5">
    <source>
        <dbReference type="ARBA" id="ARBA00048340"/>
    </source>
</evidence>
<dbReference type="Proteomes" id="UP000750334">
    <property type="component" value="Unassembled WGS sequence"/>
</dbReference>
<protein>
    <recommendedName>
        <fullName evidence="3">2,4-dienoyl-CoA reductase [(3E)-enoyl-CoA-producing]</fullName>
        <ecNumber evidence="3">1.3.1.124</ecNumber>
    </recommendedName>
</protein>
<dbReference type="Pfam" id="PF13561">
    <property type="entry name" value="adh_short_C2"/>
    <property type="match status" value="1"/>
</dbReference>
<keyword evidence="7" id="KW-1185">Reference proteome</keyword>
<dbReference type="InterPro" id="IPR045017">
    <property type="entry name" value="DECR2-like"/>
</dbReference>
<evidence type="ECO:0000256" key="1">
    <source>
        <dbReference type="ARBA" id="ARBA00022857"/>
    </source>
</evidence>
<dbReference type="GO" id="GO:0008670">
    <property type="term" value="F:2,4-dienoyl-CoA reductase (NADPH) activity"/>
    <property type="evidence" value="ECO:0007669"/>
    <property type="project" value="InterPro"/>
</dbReference>
<gene>
    <name evidence="6" type="primary">SPS19</name>
    <name evidence="6" type="ORF">C6P45_002911</name>
</gene>
<comment type="caution">
    <text evidence="6">The sequence shown here is derived from an EMBL/GenBank/DDBJ whole genome shotgun (WGS) entry which is preliminary data.</text>
</comment>
<evidence type="ECO:0000313" key="7">
    <source>
        <dbReference type="Proteomes" id="UP000750334"/>
    </source>
</evidence>
<dbReference type="GO" id="GO:0005777">
    <property type="term" value="C:peroxisome"/>
    <property type="evidence" value="ECO:0007669"/>
    <property type="project" value="TreeGrafter"/>
</dbReference>
<evidence type="ECO:0000313" key="6">
    <source>
        <dbReference type="EMBL" id="KAG0655722.1"/>
    </source>
</evidence>
<dbReference type="OrthoDB" id="2136131at2759"/>
<dbReference type="EC" id="1.3.1.124" evidence="3"/>
<dbReference type="CDD" id="cd05369">
    <property type="entry name" value="TER_DECR_SDR_a"/>
    <property type="match status" value="1"/>
</dbReference>
<dbReference type="PRINTS" id="PR00081">
    <property type="entry name" value="GDHRDH"/>
</dbReference>
<evidence type="ECO:0000256" key="2">
    <source>
        <dbReference type="ARBA" id="ARBA00023002"/>
    </source>
</evidence>
<reference evidence="6 7" key="1">
    <citation type="submission" date="2020-11" db="EMBL/GenBank/DDBJ databases">
        <title>Kefir isolates.</title>
        <authorList>
            <person name="Marcisauskas S."/>
            <person name="Kim Y."/>
            <person name="Blasche S."/>
        </authorList>
    </citation>
    <scope>NUCLEOTIDE SEQUENCE [LARGE SCALE GENOMIC DNA]</scope>
    <source>
        <strain evidence="6 7">OG2</strain>
    </source>
</reference>
<name>A0A9P7B2C9_MAUEX</name>
<dbReference type="PANTHER" id="PTHR43296:SF2">
    <property type="entry name" value="PEROXISOMAL 2,4-DIENOYL-COA REDUCTASE [(3E)-ENOYL-COA-PRODUCING]"/>
    <property type="match status" value="1"/>
</dbReference>
<dbReference type="Gene3D" id="3.40.50.720">
    <property type="entry name" value="NAD(P)-binding Rossmann-like Domain"/>
    <property type="match status" value="1"/>
</dbReference>
<dbReference type="AlphaFoldDB" id="A0A9P7B2C9"/>
<keyword evidence="1" id="KW-0521">NADP</keyword>
<dbReference type="GO" id="GO:0009062">
    <property type="term" value="P:fatty acid catabolic process"/>
    <property type="evidence" value="ECO:0007669"/>
    <property type="project" value="InterPro"/>
</dbReference>
<evidence type="ECO:0000256" key="4">
    <source>
        <dbReference type="ARBA" id="ARBA00048009"/>
    </source>
</evidence>
<organism evidence="6 7">
    <name type="scientific">Maudiozyma exigua</name>
    <name type="common">Yeast</name>
    <name type="synonym">Kazachstania exigua</name>
    <dbReference type="NCBI Taxonomy" id="34358"/>
    <lineage>
        <taxon>Eukaryota</taxon>
        <taxon>Fungi</taxon>
        <taxon>Dikarya</taxon>
        <taxon>Ascomycota</taxon>
        <taxon>Saccharomycotina</taxon>
        <taxon>Saccharomycetes</taxon>
        <taxon>Saccharomycetales</taxon>
        <taxon>Saccharomycetaceae</taxon>
        <taxon>Maudiozyma</taxon>
    </lineage>
</organism>
<dbReference type="InterPro" id="IPR002347">
    <property type="entry name" value="SDR_fam"/>
</dbReference>
<dbReference type="SUPFAM" id="SSF51735">
    <property type="entry name" value="NAD(P)-binding Rossmann-fold domains"/>
    <property type="match status" value="1"/>
</dbReference>
<dbReference type="EMBL" id="PUHR01000286">
    <property type="protein sequence ID" value="KAG0655722.1"/>
    <property type="molecule type" value="Genomic_DNA"/>
</dbReference>
<dbReference type="InterPro" id="IPR036291">
    <property type="entry name" value="NAD(P)-bd_dom_sf"/>
</dbReference>
<accession>A0A9P7B2C9</accession>
<keyword evidence="2" id="KW-0560">Oxidoreductase</keyword>
<comment type="catalytic activity">
    <reaction evidence="5">
        <text>a (2E,4Z)-dienoyl-CoA + NADPH + H(+) = a 4,5-saturated-(3E)-enoyl-CoA + NADP(+)</text>
        <dbReference type="Rhea" id="RHEA:61892"/>
        <dbReference type="ChEBI" id="CHEBI:15378"/>
        <dbReference type="ChEBI" id="CHEBI:57783"/>
        <dbReference type="ChEBI" id="CHEBI:58349"/>
        <dbReference type="ChEBI" id="CHEBI:85099"/>
        <dbReference type="ChEBI" id="CHEBI:85493"/>
        <dbReference type="EC" id="1.3.1.124"/>
    </reaction>
</comment>
<evidence type="ECO:0000256" key="3">
    <source>
        <dbReference type="ARBA" id="ARBA00026117"/>
    </source>
</evidence>
<comment type="catalytic activity">
    <reaction evidence="4">
        <text>a (2E,4E)-dienoyl-CoA + NADPH + H(+) = a 4,5-saturated-(3E)-enoyl-CoA + NADP(+)</text>
        <dbReference type="Rhea" id="RHEA:45912"/>
        <dbReference type="ChEBI" id="CHEBI:15378"/>
        <dbReference type="ChEBI" id="CHEBI:57783"/>
        <dbReference type="ChEBI" id="CHEBI:58349"/>
        <dbReference type="ChEBI" id="CHEBI:85101"/>
        <dbReference type="ChEBI" id="CHEBI:85493"/>
        <dbReference type="EC" id="1.3.1.124"/>
    </reaction>
</comment>
<proteinExistence type="predicted"/>
<sequence>MPCTLDQSFVTKGSWKPDLFKDKVVFITGGSGTICRVQAEAMILLGCRAALVGRDDKKLIETSNELCDLVNDSERCLPIPNVDVREYNDLENAVHLTLKKFGRIDYVIAGAAGNFICDFMNLSPNAFKSVVSIDLLGSFNTVKAATPALIKSKGSILFVSATFHYYGVPFQGPVGAAKAGIDALSNNLAVELAPLGIRSNCIAPGAIDDTEGFKRLSKPELKESVKEMIPLQRLGTKKDIAESTVFIFSPAANYINGHTLVVDGGMWHTGTLFTKEMYPHEIVKSAKTAIAKL</sequence>